<evidence type="ECO:0000313" key="2">
    <source>
        <dbReference type="Proteomes" id="UP000053398"/>
    </source>
</evidence>
<comment type="caution">
    <text evidence="1">The sequence shown here is derived from an EMBL/GenBank/DDBJ whole genome shotgun (WGS) entry which is preliminary data.</text>
</comment>
<accession>A0A101QDB9</accession>
<evidence type="ECO:0000313" key="1">
    <source>
        <dbReference type="EMBL" id="KUN27859.1"/>
    </source>
</evidence>
<proteinExistence type="predicted"/>
<reference evidence="1 2" key="1">
    <citation type="submission" date="2015-10" db="EMBL/GenBank/DDBJ databases">
        <title>Draft genome sequence of Streptomyces corchorusii DSM 40340, type strain for the species Streptomyces corchorusii.</title>
        <authorList>
            <person name="Ruckert C."/>
            <person name="Winkler A."/>
            <person name="Kalinowski J."/>
            <person name="Kampfer P."/>
            <person name="Glaeser S."/>
        </authorList>
    </citation>
    <scope>NUCLEOTIDE SEQUENCE [LARGE SCALE GENOMIC DNA]</scope>
    <source>
        <strain evidence="1 2">DSM 40340</strain>
    </source>
</reference>
<name>A0A101QDB9_STRCK</name>
<sequence>MVTRPDQELTARVRPDGYLELFSRRTGKRHRCGPRGTTMWLALQRSGWQPESAADEIALQLGVDPASIRCDIHAWLAHFREAGE</sequence>
<protein>
    <recommendedName>
        <fullName evidence="3">PqqD family protein</fullName>
    </recommendedName>
</protein>
<dbReference type="AlphaFoldDB" id="A0A101QDB9"/>
<gene>
    <name evidence="1" type="ORF">AQJ11_14725</name>
</gene>
<evidence type="ECO:0008006" key="3">
    <source>
        <dbReference type="Google" id="ProtNLM"/>
    </source>
</evidence>
<dbReference type="Proteomes" id="UP000053398">
    <property type="component" value="Unassembled WGS sequence"/>
</dbReference>
<keyword evidence="2" id="KW-1185">Reference proteome</keyword>
<dbReference type="RefSeq" id="WP_041664937.1">
    <property type="nucleotide sequence ID" value="NZ_KQ948355.1"/>
</dbReference>
<dbReference type="EMBL" id="LMWP01000016">
    <property type="protein sequence ID" value="KUN27859.1"/>
    <property type="molecule type" value="Genomic_DNA"/>
</dbReference>
<organism evidence="1 2">
    <name type="scientific">Streptomyces corchorusii</name>
    <name type="common">Streptomyces chibaensis</name>
    <dbReference type="NCBI Taxonomy" id="1903"/>
    <lineage>
        <taxon>Bacteria</taxon>
        <taxon>Bacillati</taxon>
        <taxon>Actinomycetota</taxon>
        <taxon>Actinomycetes</taxon>
        <taxon>Kitasatosporales</taxon>
        <taxon>Streptomycetaceae</taxon>
        <taxon>Streptomyces</taxon>
    </lineage>
</organism>